<name>A0AC58J1P0_DANRE</name>
<keyword evidence="1" id="KW-1185">Reference proteome</keyword>
<accession>A0AC58J1P0</accession>
<sequence length="1029" mass="115809">MRVERAISVFFLVTALCLSLPHAANANTASGCGPVFVYTPDQLISLRQDASKHSAVLSGIPAELRRGKTKRGCRGGAKVRGKRTRNGKLSDEQPRRRYKPNLPSVVMGNVRSLENKMDELTARVRCNREFRECSLMCFTETWLHECISDSVVDVAGFSSVRADRTRRESGKSKGGGLAVFVNERWCHPNHIVIKERICSPDIELLAVGLRPYYLPREFSHVIAIVVYIPPSANATTACDVIHSATARLQTMHQDAFVLISGDFNHVSLNRTLSTFSQYVECPTRENKTLDLLYANVEEAYSCIAIPPLGRSDHNLVYLQSTYLPLVKRQPATVRTVREWSKEASAALQDCMETTDWDALCVPHGMDIDNLTDCVTEYINFCVDSTVPLKSIRCFPNNKPWVTKDIKALLNEKKVAFRSGDKEAAKEVQRRLSVRLKEGKERYKKKLEQELKQNNSRYVWRGMKNITGFKTSSPRTDGDVDRANQFNMFFNRFDSRPLSSSDTALTAPSASAPPNSVTSNCSILPYFMPSPSSSFTIVPTEASIASPPFIGVSDSYKPPMIITEDQVRRELCRLHPAKAPGPDGLTTQVLKLCASQLSGVLLRIFNLSLSIKKVPVMWKTSCLVPVPKKARPSVPSDYRPVALTSHSMKVFERLVLGTLRPLVRSAQDSLQFAYQAKIGVEDAIIYLLHRAYSHLDKPSASLRITFFDFTSAFNTIQPARLGSKLSAMQVHAPLVAWIMDYLTDRPQYVRLQGNKSDTVLCSTGAPQGTVLSPFLFTLYTSDFQYNTEGCHLQKFSDDSAIVGCIKGGDDLEYRMAVDSFVDWCELNQLQLNIQKTKELVVDLRRSRRSPVTPLSIRGVDVEIVQDYKYLGVYIDNKLDWSKNSLVTYKKGQSRLYFLRKLRSFRVCNTMLRMFYESVVASAIFYAVVCWGGGVKVADMKRFNKLIRKAGAVVGEELDNMETVAEKRTLCRLRSIMHNVDHPLYNVVDELRSTFSHRLTSLKCSTERHRKSFLPTAIRLHNVSLSHLPSQ</sequence>
<evidence type="ECO:0000313" key="2">
    <source>
        <dbReference type="RefSeq" id="XP_073800394.1"/>
    </source>
</evidence>
<proteinExistence type="predicted"/>
<evidence type="ECO:0000313" key="1">
    <source>
        <dbReference type="Proteomes" id="UP000000437"/>
    </source>
</evidence>
<dbReference type="RefSeq" id="XP_073800394.1">
    <property type="nucleotide sequence ID" value="XM_073944293.1"/>
</dbReference>
<protein>
    <submittedName>
        <fullName evidence="2">Uncharacterized protein</fullName>
    </submittedName>
</protein>
<reference evidence="2" key="1">
    <citation type="submission" date="2025-08" db="UniProtKB">
        <authorList>
            <consortium name="RefSeq"/>
        </authorList>
    </citation>
    <scope>IDENTIFICATION</scope>
    <source>
        <strain evidence="2">Tuebingen</strain>
        <tissue evidence="2">Fibroblasts and whole tissue</tissue>
    </source>
</reference>
<organism evidence="1 2">
    <name type="scientific">Danio rerio</name>
    <name type="common">Zebrafish</name>
    <name type="synonym">Brachydanio rerio</name>
    <dbReference type="NCBI Taxonomy" id="7955"/>
    <lineage>
        <taxon>Eukaryota</taxon>
        <taxon>Metazoa</taxon>
        <taxon>Chordata</taxon>
        <taxon>Craniata</taxon>
        <taxon>Vertebrata</taxon>
        <taxon>Euteleostomi</taxon>
        <taxon>Actinopterygii</taxon>
        <taxon>Neopterygii</taxon>
        <taxon>Teleostei</taxon>
        <taxon>Ostariophysi</taxon>
        <taxon>Cypriniformes</taxon>
        <taxon>Danionidae</taxon>
        <taxon>Danioninae</taxon>
        <taxon>Danio</taxon>
    </lineage>
</organism>
<dbReference type="Proteomes" id="UP000000437">
    <property type="component" value="Chromosome 3"/>
</dbReference>
<gene>
    <name evidence="2" type="primary">LOC141381179</name>
</gene>